<dbReference type="STRING" id="1302687.SAMN05444267_103031"/>
<dbReference type="Proteomes" id="UP000184364">
    <property type="component" value="Unassembled WGS sequence"/>
</dbReference>
<dbReference type="GO" id="GO:0016020">
    <property type="term" value="C:membrane"/>
    <property type="evidence" value="ECO:0007669"/>
    <property type="project" value="TreeGrafter"/>
</dbReference>
<dbReference type="OrthoDB" id="2247630at2"/>
<feature type="domain" description="AB hydrolase-1" evidence="2">
    <location>
        <begin position="290"/>
        <end position="393"/>
    </location>
</feature>
<dbReference type="PRINTS" id="PR00111">
    <property type="entry name" value="ABHYDROLASE"/>
</dbReference>
<dbReference type="PANTHER" id="PTHR43798:SF31">
    <property type="entry name" value="AB HYDROLASE SUPERFAMILY PROTEIN YCLE"/>
    <property type="match status" value="1"/>
</dbReference>
<evidence type="ECO:0000256" key="1">
    <source>
        <dbReference type="ARBA" id="ARBA00022801"/>
    </source>
</evidence>
<dbReference type="InterPro" id="IPR050266">
    <property type="entry name" value="AB_hydrolase_sf"/>
</dbReference>
<accession>A0A1M7F2W1</accession>
<dbReference type="Gene3D" id="3.40.50.1820">
    <property type="entry name" value="alpha/beta hydrolase"/>
    <property type="match status" value="1"/>
</dbReference>
<evidence type="ECO:0000259" key="2">
    <source>
        <dbReference type="Pfam" id="PF00561"/>
    </source>
</evidence>
<name>A0A1M7F2W1_9FLAO</name>
<dbReference type="PANTHER" id="PTHR43798">
    <property type="entry name" value="MONOACYLGLYCEROL LIPASE"/>
    <property type="match status" value="1"/>
</dbReference>
<keyword evidence="1" id="KW-0378">Hydrolase</keyword>
<keyword evidence="4" id="KW-1185">Reference proteome</keyword>
<gene>
    <name evidence="3" type="ORF">SAMN05444267_103031</name>
</gene>
<evidence type="ECO:0000313" key="3">
    <source>
        <dbReference type="EMBL" id="SHL98355.1"/>
    </source>
</evidence>
<dbReference type="EMBL" id="FRAV01000030">
    <property type="protein sequence ID" value="SHL98355.1"/>
    <property type="molecule type" value="Genomic_DNA"/>
</dbReference>
<dbReference type="AlphaFoldDB" id="A0A1M7F2W1"/>
<dbReference type="Pfam" id="PF00561">
    <property type="entry name" value="Abhydrolase_1"/>
    <property type="match status" value="1"/>
</dbReference>
<organism evidence="3 4">
    <name type="scientific">Chryseobacterium polytrichastri</name>
    <dbReference type="NCBI Taxonomy" id="1302687"/>
    <lineage>
        <taxon>Bacteria</taxon>
        <taxon>Pseudomonadati</taxon>
        <taxon>Bacteroidota</taxon>
        <taxon>Flavobacteriia</taxon>
        <taxon>Flavobacteriales</taxon>
        <taxon>Weeksellaceae</taxon>
        <taxon>Chryseobacterium group</taxon>
        <taxon>Chryseobacterium</taxon>
    </lineage>
</organism>
<dbReference type="GO" id="GO:0016787">
    <property type="term" value="F:hydrolase activity"/>
    <property type="evidence" value="ECO:0007669"/>
    <property type="project" value="UniProtKB-KW"/>
</dbReference>
<dbReference type="InterPro" id="IPR000073">
    <property type="entry name" value="AB_hydrolase_1"/>
</dbReference>
<proteinExistence type="predicted"/>
<sequence>MISDEKGSFSIDLSGIDAAHKVKIEVPCYENYSVSVQEFSKQNSQKIFLNEKIKNIQEVKLVPKKLVDKNWGVNTKTKHVMYSVNPQFRKEDFLGETALEFNASKRSKIKNINLNIASYTSDKPVLMRYSIYTEKNGFPDKNILEEEITVELTEAMIKDGTFTLDVNHYNIWVQGKFFIGIQFLKEFEGKINISAALFRTGFLRKFYGDWEKVTLAAPAINIDVKVDKNGKNVKDETSASEENLEGLIPDISKYKMEAANSIYGKNASVGKFLKLKNTDLYYEIYGEGEPLILLHGNSGSIKEFYQQIPALSQQYKVIAIDTRGQGKSIDTSKSDFTYKIFADDVKALVDELGLGKVNIVGWSDGGNTGLEFALKYPDHLNKLVTIGANAFPEGVDGRLFNNMKTQLQVLQAENNPEKFNEMRLVKIMLKEPNISNSSLRKIQNPVLVIAGENDVIKKEHTEMMAKQIPNAQLKIYKNATHFIPFENPEELNKDILEFLKK</sequence>
<evidence type="ECO:0000313" key="4">
    <source>
        <dbReference type="Proteomes" id="UP000184364"/>
    </source>
</evidence>
<dbReference type="InterPro" id="IPR029058">
    <property type="entry name" value="AB_hydrolase_fold"/>
</dbReference>
<reference evidence="4" key="1">
    <citation type="submission" date="2016-11" db="EMBL/GenBank/DDBJ databases">
        <authorList>
            <person name="Varghese N."/>
            <person name="Submissions S."/>
        </authorList>
    </citation>
    <scope>NUCLEOTIDE SEQUENCE [LARGE SCALE GENOMIC DNA]</scope>
    <source>
        <strain evidence="4">DSM 26899</strain>
    </source>
</reference>
<dbReference type="SUPFAM" id="SSF53474">
    <property type="entry name" value="alpha/beta-Hydrolases"/>
    <property type="match status" value="1"/>
</dbReference>
<dbReference type="RefSeq" id="WP_083547212.1">
    <property type="nucleotide sequence ID" value="NZ_FRAV01000030.1"/>
</dbReference>
<protein>
    <submittedName>
        <fullName evidence="3">Pimeloyl-ACP methyl ester carboxylesterase</fullName>
    </submittedName>
</protein>